<evidence type="ECO:0000313" key="2">
    <source>
        <dbReference type="EMBL" id="KAL0569045.1"/>
    </source>
</evidence>
<dbReference type="Gene3D" id="1.20.1280.50">
    <property type="match status" value="1"/>
</dbReference>
<dbReference type="Pfam" id="PF12937">
    <property type="entry name" value="F-box-like"/>
    <property type="match status" value="1"/>
</dbReference>
<gene>
    <name evidence="2" type="ORF">V5O48_012930</name>
</gene>
<dbReference type="EMBL" id="JBAHYK010001205">
    <property type="protein sequence ID" value="KAL0569045.1"/>
    <property type="molecule type" value="Genomic_DNA"/>
</dbReference>
<dbReference type="InterPro" id="IPR036047">
    <property type="entry name" value="F-box-like_dom_sf"/>
</dbReference>
<evidence type="ECO:0000313" key="3">
    <source>
        <dbReference type="Proteomes" id="UP001465976"/>
    </source>
</evidence>
<reference evidence="2 3" key="1">
    <citation type="submission" date="2024-02" db="EMBL/GenBank/DDBJ databases">
        <title>A draft genome for the cacao thread blight pathogen Marasmius crinis-equi.</title>
        <authorList>
            <person name="Cohen S.P."/>
            <person name="Baruah I.K."/>
            <person name="Amoako-Attah I."/>
            <person name="Bukari Y."/>
            <person name="Meinhardt L.W."/>
            <person name="Bailey B.A."/>
        </authorList>
    </citation>
    <scope>NUCLEOTIDE SEQUENCE [LARGE SCALE GENOMIC DNA]</scope>
    <source>
        <strain evidence="2 3">GH-76</strain>
    </source>
</reference>
<sequence length="498" mass="56785">MDASASTSSALSPTPAEVVEMNTVSRFLVDAETQTRFEISEERVLANTHNYLELEVPIHRLPLEILTRIFVINCAGVRLMPMPDVFSISQVCRRWREILLSTALFWSDFRVSGTGYDLERKEGQAELAPTVRLFLERSKNHPLTLVFLVLSEDFRREEYKIPEHLSLLVESAERWKDVRVYVEDFVHPIFGLLLSSSSGRTRLSSLQSLGLTGDKYHDIPQPFDIFEHCESLISVRLDTLSSQWLSLRLPWKQLTTLHVSHIDSSTQVLLLLRECPRLRSLTLGACDFYSIPPLTSPTIITLSNLESLSMPNCNHVSVLVGHVTLPRLSTLRVQDAKFDPVVPVPEQGGAFVEFLRRSACTITHLAFWLPESESVRVEDIVSFLRLFPFLRTFELEALYPCGPWNAYDNIMEIDIGIVLTALASAALPRLGELRIDARWEHVFERLCDAVLDDQLVALLRGLIIWIETLEPATELDLESLRRLWEVGVRVDMVYNDIY</sequence>
<name>A0ABR3F1H5_9AGAR</name>
<organism evidence="2 3">
    <name type="scientific">Marasmius crinis-equi</name>
    <dbReference type="NCBI Taxonomy" id="585013"/>
    <lineage>
        <taxon>Eukaryota</taxon>
        <taxon>Fungi</taxon>
        <taxon>Dikarya</taxon>
        <taxon>Basidiomycota</taxon>
        <taxon>Agaricomycotina</taxon>
        <taxon>Agaricomycetes</taxon>
        <taxon>Agaricomycetidae</taxon>
        <taxon>Agaricales</taxon>
        <taxon>Marasmiineae</taxon>
        <taxon>Marasmiaceae</taxon>
        <taxon>Marasmius</taxon>
    </lineage>
</organism>
<dbReference type="Proteomes" id="UP001465976">
    <property type="component" value="Unassembled WGS sequence"/>
</dbReference>
<dbReference type="InterPro" id="IPR001810">
    <property type="entry name" value="F-box_dom"/>
</dbReference>
<dbReference type="InterPro" id="IPR032675">
    <property type="entry name" value="LRR_dom_sf"/>
</dbReference>
<feature type="domain" description="F-box" evidence="1">
    <location>
        <begin position="58"/>
        <end position="108"/>
    </location>
</feature>
<dbReference type="SUPFAM" id="SSF81383">
    <property type="entry name" value="F-box domain"/>
    <property type="match status" value="1"/>
</dbReference>
<keyword evidence="3" id="KW-1185">Reference proteome</keyword>
<proteinExistence type="predicted"/>
<accession>A0ABR3F1H5</accession>
<dbReference type="SUPFAM" id="SSF52058">
    <property type="entry name" value="L domain-like"/>
    <property type="match status" value="1"/>
</dbReference>
<comment type="caution">
    <text evidence="2">The sequence shown here is derived from an EMBL/GenBank/DDBJ whole genome shotgun (WGS) entry which is preliminary data.</text>
</comment>
<dbReference type="Gene3D" id="3.80.10.10">
    <property type="entry name" value="Ribonuclease Inhibitor"/>
    <property type="match status" value="1"/>
</dbReference>
<protein>
    <recommendedName>
        <fullName evidence="1">F-box domain-containing protein</fullName>
    </recommendedName>
</protein>
<evidence type="ECO:0000259" key="1">
    <source>
        <dbReference type="Pfam" id="PF12937"/>
    </source>
</evidence>